<dbReference type="Proteomes" id="UP000260759">
    <property type="component" value="Unassembled WGS sequence"/>
</dbReference>
<dbReference type="AlphaFoldDB" id="A0A3E5EVK9"/>
<sequence>MISNNMGNIQLDSEQIAKSWEGRFSFRKETDTTSGLRSPQIGALHALMAHVECNEERAIVVMPTGTGKTETMLAFLIANVCHKVFVIVPSDALRNQTYKKFKTLGLLPKLGLVPSDINLPIVTKVMHNLKDDEWKQTIDSSNVIVTTMSLAASISYKIRQYIRESVSFAFIDEAHHSKAETWNDFIGIFPPSKVIMFTATPFRNDGQKLAGKIIFNFSLKKAQEQHYYEAINNYQITKYNTSDADKAIAEKAVEILKADLAKGYDHIVMARCKNKARANEVYKIYQQYQDYDPVIVYSGMPNAIGTLKAIKEKKHRIIVCVNMLGEGYDLPQLKIAAIHDERQSLAVTLQFIGRFTRTNDIKLGKASFITNIAYPPIKEEVNSLYQIDADWNYILPRINEEVSTQQQSLTDFLEGFRGDLKDEISLEDIRPALSAEIYTTNSTTTAFNNWKKGINHANKYDYVLHTLSTNILVIVLGKKSCVLWGDTKTVQDLSWDIIIVYFDAKTKRIYLNSSIKLKGENFLKHIFSNPIKVQDDSLFRVFANVQRLRLFNVGARLPQGKDISFQSYFGSSVQDGIDLLSQGKLLKNNLYGVGYKNGNPISIGCSSNGKIWSRERCDLQHYQKWCNEIGKIIFDPNIDTNVVLQNMLSYEILKKWPKAYPISMDWNPEMYEHYTQLVHFGESLLPFDEIEITIEEDTCVGNNIIFSLKNDGYNCKYRIDILPNQKDKNHQMKYTKVSGDSITFICANSEIYLEDFFVDCPPTIFYADNSMSYGIKYCKPKRKAEEIPNSMISTLTWEGVDLSKESQESAPYRTDSIQYYMVQTIIDKHDYLIDDDGCGEVADLVAIDNSEHQIDVTLYHLKYAKGGKVTGQIENLYQVCGQAQKSIRWKYVGGNKVFQHILKRDEQKKSKGKSSSLLKGNTSEIIKLREEASNKKELRYHIVIVQPGMSKSKCSSEMRILLGNTVQVLHEMANIDCRVICSE</sequence>
<accession>A0A3E5EVK9</accession>
<dbReference type="SUPFAM" id="SSF52540">
    <property type="entry name" value="P-loop containing nucleoside triphosphate hydrolases"/>
    <property type="match status" value="1"/>
</dbReference>
<organism evidence="3 4">
    <name type="scientific">Bacteroides uniformis</name>
    <dbReference type="NCBI Taxonomy" id="820"/>
    <lineage>
        <taxon>Bacteria</taxon>
        <taxon>Pseudomonadati</taxon>
        <taxon>Bacteroidota</taxon>
        <taxon>Bacteroidia</taxon>
        <taxon>Bacteroidales</taxon>
        <taxon>Bacteroidaceae</taxon>
        <taxon>Bacteroides</taxon>
    </lineage>
</organism>
<feature type="domain" description="Helicase C-terminal" evidence="2">
    <location>
        <begin position="248"/>
        <end position="410"/>
    </location>
</feature>
<evidence type="ECO:0000313" key="3">
    <source>
        <dbReference type="EMBL" id="RGN92999.1"/>
    </source>
</evidence>
<dbReference type="InterPro" id="IPR050742">
    <property type="entry name" value="Helicase_Restrict-Modif_Enz"/>
</dbReference>
<dbReference type="Gene3D" id="3.40.50.300">
    <property type="entry name" value="P-loop containing nucleotide triphosphate hydrolases"/>
    <property type="match status" value="2"/>
</dbReference>
<dbReference type="GO" id="GO:0005524">
    <property type="term" value="F:ATP binding"/>
    <property type="evidence" value="ECO:0007669"/>
    <property type="project" value="InterPro"/>
</dbReference>
<dbReference type="InterPro" id="IPR014001">
    <property type="entry name" value="Helicase_ATP-bd"/>
</dbReference>
<dbReference type="InterPro" id="IPR001650">
    <property type="entry name" value="Helicase_C-like"/>
</dbReference>
<proteinExistence type="predicted"/>
<comment type="caution">
    <text evidence="3">The sequence shown here is derived from an EMBL/GenBank/DDBJ whole genome shotgun (WGS) entry which is preliminary data.</text>
</comment>
<gene>
    <name evidence="3" type="ORF">DXB37_12670</name>
</gene>
<evidence type="ECO:0000313" key="4">
    <source>
        <dbReference type="Proteomes" id="UP000260759"/>
    </source>
</evidence>
<feature type="domain" description="Helicase ATP-binding" evidence="1">
    <location>
        <begin position="49"/>
        <end position="219"/>
    </location>
</feature>
<evidence type="ECO:0008006" key="5">
    <source>
        <dbReference type="Google" id="ProtNLM"/>
    </source>
</evidence>
<dbReference type="SMART" id="SM00487">
    <property type="entry name" value="DEXDc"/>
    <property type="match status" value="1"/>
</dbReference>
<evidence type="ECO:0000259" key="2">
    <source>
        <dbReference type="PROSITE" id="PS51194"/>
    </source>
</evidence>
<dbReference type="Pfam" id="PF04851">
    <property type="entry name" value="ResIII"/>
    <property type="match status" value="1"/>
</dbReference>
<dbReference type="GO" id="GO:0003677">
    <property type="term" value="F:DNA binding"/>
    <property type="evidence" value="ECO:0007669"/>
    <property type="project" value="InterPro"/>
</dbReference>
<dbReference type="GO" id="GO:0016787">
    <property type="term" value="F:hydrolase activity"/>
    <property type="evidence" value="ECO:0007669"/>
    <property type="project" value="InterPro"/>
</dbReference>
<dbReference type="PROSITE" id="PS51194">
    <property type="entry name" value="HELICASE_CTER"/>
    <property type="match status" value="1"/>
</dbReference>
<dbReference type="CDD" id="cd17926">
    <property type="entry name" value="DEXHc_RE"/>
    <property type="match status" value="1"/>
</dbReference>
<name>A0A3E5EVK9_BACUN</name>
<protein>
    <recommendedName>
        <fullName evidence="5">DEAD/DEAH box helicase</fullName>
    </recommendedName>
</protein>
<dbReference type="Pfam" id="PF00271">
    <property type="entry name" value="Helicase_C"/>
    <property type="match status" value="1"/>
</dbReference>
<dbReference type="InterPro" id="IPR006935">
    <property type="entry name" value="Helicase/UvrB_N"/>
</dbReference>
<dbReference type="PROSITE" id="PS51192">
    <property type="entry name" value="HELICASE_ATP_BIND_1"/>
    <property type="match status" value="1"/>
</dbReference>
<dbReference type="InterPro" id="IPR027417">
    <property type="entry name" value="P-loop_NTPase"/>
</dbReference>
<dbReference type="PANTHER" id="PTHR47396">
    <property type="entry name" value="TYPE I RESTRICTION ENZYME ECOKI R PROTEIN"/>
    <property type="match status" value="1"/>
</dbReference>
<dbReference type="EMBL" id="QSVA01000010">
    <property type="protein sequence ID" value="RGN92999.1"/>
    <property type="molecule type" value="Genomic_DNA"/>
</dbReference>
<reference evidence="3 4" key="1">
    <citation type="submission" date="2018-08" db="EMBL/GenBank/DDBJ databases">
        <title>A genome reference for cultivated species of the human gut microbiota.</title>
        <authorList>
            <person name="Zou Y."/>
            <person name="Xue W."/>
            <person name="Luo G."/>
        </authorList>
    </citation>
    <scope>NUCLEOTIDE SEQUENCE [LARGE SCALE GENOMIC DNA]</scope>
    <source>
        <strain evidence="3 4">OM03-4</strain>
    </source>
</reference>
<evidence type="ECO:0000259" key="1">
    <source>
        <dbReference type="PROSITE" id="PS51192"/>
    </source>
</evidence>
<dbReference type="PANTHER" id="PTHR47396:SF1">
    <property type="entry name" value="ATP-DEPENDENT HELICASE IRC3-RELATED"/>
    <property type="match status" value="1"/>
</dbReference>
<dbReference type="GO" id="GO:0005829">
    <property type="term" value="C:cytosol"/>
    <property type="evidence" value="ECO:0007669"/>
    <property type="project" value="TreeGrafter"/>
</dbReference>